<feature type="transmembrane region" description="Helical" evidence="1">
    <location>
        <begin position="283"/>
        <end position="305"/>
    </location>
</feature>
<feature type="transmembrane region" description="Helical" evidence="1">
    <location>
        <begin position="81"/>
        <end position="101"/>
    </location>
</feature>
<feature type="transmembrane region" description="Helical" evidence="1">
    <location>
        <begin position="48"/>
        <end position="69"/>
    </location>
</feature>
<dbReference type="EMBL" id="JBHFNQ010000260">
    <property type="protein sequence ID" value="MFB2882195.1"/>
    <property type="molecule type" value="Genomic_DNA"/>
</dbReference>
<dbReference type="Pfam" id="PF09925">
    <property type="entry name" value="DUF2157"/>
    <property type="match status" value="1"/>
</dbReference>
<sequence>MVSDKFRHQLRQEVEKWQAEGLINQSQYESLSQRYQFNTLDTSARNRFIVILIGLGSLLLGLAVITFVAANWQDWSREFRVLLLLSVFIGVNIAGFYLWRYPTEQWQNRLGRGLLLLGALILGANMALMAQMFHQSGSPAGLYIVWGIGVLAMAYSLRLTLLGILSILLIVIGYWTGFFQSYSIEDFSWLKLVLQNMPLLASLMFIPLAYWCRSQWLFGISAIAVITSLEVNLNQIQLPGTFLQSLITTMAFVMPPALLWGYDDNFWQFRLTADSASKPFQVIARNLALAFLAVLYYLFSFQYFWTSTPDNSDNKLTWDSILLLVNVVVLGLFTLWEWLRLGQRIDRNTAVVAGLIIITGITVFFHLNFALIPAFAIFIFNAVLFVLAAGLIREALTIGERRGFWGGIILLTLQIASRMLEYDTNLLFKALVLFLCGVGIIVAGLWFERYLRNFNPQ</sequence>
<evidence type="ECO:0000313" key="4">
    <source>
        <dbReference type="Proteomes" id="UP001576774"/>
    </source>
</evidence>
<feature type="transmembrane region" description="Helical" evidence="1">
    <location>
        <begin position="189"/>
        <end position="209"/>
    </location>
</feature>
<feature type="transmembrane region" description="Helical" evidence="1">
    <location>
        <begin position="164"/>
        <end position="183"/>
    </location>
</feature>
<dbReference type="Proteomes" id="UP001576774">
    <property type="component" value="Unassembled WGS sequence"/>
</dbReference>
<proteinExistence type="predicted"/>
<keyword evidence="1" id="KW-1133">Transmembrane helix</keyword>
<feature type="transmembrane region" description="Helical" evidence="1">
    <location>
        <begin position="113"/>
        <end position="134"/>
    </location>
</feature>
<protein>
    <submittedName>
        <fullName evidence="3">DUF2157 domain-containing protein</fullName>
    </submittedName>
</protein>
<feature type="transmembrane region" description="Helical" evidence="1">
    <location>
        <begin position="348"/>
        <end position="365"/>
    </location>
</feature>
<keyword evidence="4" id="KW-1185">Reference proteome</keyword>
<organism evidence="3 4">
    <name type="scientific">Floridaenema aerugineum BLCC-F46</name>
    <dbReference type="NCBI Taxonomy" id="3153654"/>
    <lineage>
        <taxon>Bacteria</taxon>
        <taxon>Bacillati</taxon>
        <taxon>Cyanobacteriota</taxon>
        <taxon>Cyanophyceae</taxon>
        <taxon>Oscillatoriophycideae</taxon>
        <taxon>Aerosakkonematales</taxon>
        <taxon>Aerosakkonemataceae</taxon>
        <taxon>Floridanema</taxon>
        <taxon>Floridanema aerugineum</taxon>
    </lineage>
</organism>
<evidence type="ECO:0000259" key="2">
    <source>
        <dbReference type="Pfam" id="PF09925"/>
    </source>
</evidence>
<dbReference type="InterPro" id="IPR018677">
    <property type="entry name" value="DUF2157"/>
</dbReference>
<comment type="caution">
    <text evidence="3">The sequence shown here is derived from an EMBL/GenBank/DDBJ whole genome shotgun (WGS) entry which is preliminary data.</text>
</comment>
<feature type="transmembrane region" description="Helical" evidence="1">
    <location>
        <begin position="371"/>
        <end position="392"/>
    </location>
</feature>
<feature type="transmembrane region" description="Helical" evidence="1">
    <location>
        <begin position="317"/>
        <end position="336"/>
    </location>
</feature>
<evidence type="ECO:0000313" key="3">
    <source>
        <dbReference type="EMBL" id="MFB2882195.1"/>
    </source>
</evidence>
<feature type="transmembrane region" description="Helical" evidence="1">
    <location>
        <begin position="426"/>
        <end position="447"/>
    </location>
</feature>
<accession>A0ABV4XHB3</accession>
<gene>
    <name evidence="3" type="ORF">ACE1CC_35560</name>
</gene>
<name>A0ABV4XHB3_9CYAN</name>
<feature type="transmembrane region" description="Helical" evidence="1">
    <location>
        <begin position="242"/>
        <end position="262"/>
    </location>
</feature>
<keyword evidence="1" id="KW-0472">Membrane</keyword>
<reference evidence="3 4" key="1">
    <citation type="submission" date="2024-09" db="EMBL/GenBank/DDBJ databases">
        <title>Floridaenema gen nov. (Aerosakkonemataceae, Aerosakkonematales ord. nov., Cyanobacteria) from benthic tropical and subtropical fresh waters, with the description of four new species.</title>
        <authorList>
            <person name="Moretto J.A."/>
            <person name="Berthold D.E."/>
            <person name="Lefler F.W."/>
            <person name="Huang I.-S."/>
            <person name="Laughinghouse H. IV."/>
        </authorList>
    </citation>
    <scope>NUCLEOTIDE SEQUENCE [LARGE SCALE GENOMIC DNA]</scope>
    <source>
        <strain evidence="3 4">BLCC-F46</strain>
    </source>
</reference>
<keyword evidence="1" id="KW-0812">Transmembrane</keyword>
<evidence type="ECO:0000256" key="1">
    <source>
        <dbReference type="SAM" id="Phobius"/>
    </source>
</evidence>
<dbReference type="RefSeq" id="WP_413275152.1">
    <property type="nucleotide sequence ID" value="NZ_JBHFNQ010000260.1"/>
</dbReference>
<feature type="domain" description="DUF2157" evidence="2">
    <location>
        <begin position="15"/>
        <end position="162"/>
    </location>
</feature>